<dbReference type="Proteomes" id="UP000232323">
    <property type="component" value="Unassembled WGS sequence"/>
</dbReference>
<dbReference type="AlphaFoldDB" id="A0A250X497"/>
<protein>
    <submittedName>
        <fullName evidence="2">Uncharacterized protein</fullName>
    </submittedName>
</protein>
<feature type="compositionally biased region" description="Basic and acidic residues" evidence="1">
    <location>
        <begin position="139"/>
        <end position="150"/>
    </location>
</feature>
<accession>A0A250X497</accession>
<evidence type="ECO:0000256" key="1">
    <source>
        <dbReference type="SAM" id="MobiDB-lite"/>
    </source>
</evidence>
<evidence type="ECO:0000313" key="2">
    <source>
        <dbReference type="EMBL" id="GAX77876.1"/>
    </source>
</evidence>
<proteinExistence type="predicted"/>
<name>A0A250X497_9CHLO</name>
<reference evidence="2 3" key="1">
    <citation type="submission" date="2017-08" db="EMBL/GenBank/DDBJ databases">
        <title>Acidophilic green algal genome provides insights into adaptation to an acidic environment.</title>
        <authorList>
            <person name="Hirooka S."/>
            <person name="Hirose Y."/>
            <person name="Kanesaki Y."/>
            <person name="Higuchi S."/>
            <person name="Fujiwara T."/>
            <person name="Onuma R."/>
            <person name="Era A."/>
            <person name="Ohbayashi R."/>
            <person name="Uzuka A."/>
            <person name="Nozaki H."/>
            <person name="Yoshikawa H."/>
            <person name="Miyagishima S.Y."/>
        </authorList>
    </citation>
    <scope>NUCLEOTIDE SEQUENCE [LARGE SCALE GENOMIC DNA]</scope>
    <source>
        <strain evidence="2 3">NIES-2499</strain>
    </source>
</reference>
<feature type="region of interest" description="Disordered" evidence="1">
    <location>
        <begin position="102"/>
        <end position="155"/>
    </location>
</feature>
<gene>
    <name evidence="2" type="ORF">CEUSTIGMA_g5318.t1</name>
</gene>
<organism evidence="2 3">
    <name type="scientific">Chlamydomonas eustigma</name>
    <dbReference type="NCBI Taxonomy" id="1157962"/>
    <lineage>
        <taxon>Eukaryota</taxon>
        <taxon>Viridiplantae</taxon>
        <taxon>Chlorophyta</taxon>
        <taxon>core chlorophytes</taxon>
        <taxon>Chlorophyceae</taxon>
        <taxon>CS clade</taxon>
        <taxon>Chlamydomonadales</taxon>
        <taxon>Chlamydomonadaceae</taxon>
        <taxon>Chlamydomonas</taxon>
    </lineage>
</organism>
<sequence>MVFSIEDCDKEGQGAEVLLMLSLEDVLDSYVMGPLLKISHIIHPSMSIGCPHSFQLRRDGNDADELCSETACSTTSHDCQMQSPQNLALQGVVLTSPPDSLQLPAAGPHLNARRHSCNADSSPSRLPTDSVESVVATTSKDDTGGDDGPHQGKTGVKWWGLTVVEAKDLATAERLHCILERQLCVRETRRRSCACPMLGF</sequence>
<feature type="compositionally biased region" description="Polar residues" evidence="1">
    <location>
        <begin position="118"/>
        <end position="131"/>
    </location>
</feature>
<comment type="caution">
    <text evidence="2">The sequence shown here is derived from an EMBL/GenBank/DDBJ whole genome shotgun (WGS) entry which is preliminary data.</text>
</comment>
<dbReference type="EMBL" id="BEGY01000028">
    <property type="protein sequence ID" value="GAX77876.1"/>
    <property type="molecule type" value="Genomic_DNA"/>
</dbReference>
<evidence type="ECO:0000313" key="3">
    <source>
        <dbReference type="Proteomes" id="UP000232323"/>
    </source>
</evidence>
<keyword evidence="3" id="KW-1185">Reference proteome</keyword>